<keyword evidence="2" id="KW-1185">Reference proteome</keyword>
<dbReference type="AlphaFoldDB" id="A0A3N4JKE2"/>
<dbReference type="EMBL" id="ML120393">
    <property type="protein sequence ID" value="RPA98729.1"/>
    <property type="molecule type" value="Genomic_DNA"/>
</dbReference>
<dbReference type="Proteomes" id="UP000276215">
    <property type="component" value="Unassembled WGS sequence"/>
</dbReference>
<sequence length="177" mass="20103">MLFRIIPYNSNIEQLFSNLSHVHTKVCNNLSVDIIYQLAILRIITTDAIDDINSTLNLTEDKVNLLLGDINTLSFLTNETAEPIVPVPIFFNRTGELDLINTTEMIEHWNELDINVSKAPLSSELSEITSLHNLNSLQNFEVGLVRISGDVFIDIHYSTEEENNWTMEELTSLHLCS</sequence>
<protein>
    <submittedName>
        <fullName evidence="1">Uncharacterized protein</fullName>
    </submittedName>
</protein>
<name>A0A3N4JKE2_9PEZI</name>
<reference evidence="1 2" key="1">
    <citation type="journal article" date="2018" name="Nat. Ecol. Evol.">
        <title>Pezizomycetes genomes reveal the molecular basis of ectomycorrhizal truffle lifestyle.</title>
        <authorList>
            <person name="Murat C."/>
            <person name="Payen T."/>
            <person name="Noel B."/>
            <person name="Kuo A."/>
            <person name="Morin E."/>
            <person name="Chen J."/>
            <person name="Kohler A."/>
            <person name="Krizsan K."/>
            <person name="Balestrini R."/>
            <person name="Da Silva C."/>
            <person name="Montanini B."/>
            <person name="Hainaut M."/>
            <person name="Levati E."/>
            <person name="Barry K.W."/>
            <person name="Belfiori B."/>
            <person name="Cichocki N."/>
            <person name="Clum A."/>
            <person name="Dockter R.B."/>
            <person name="Fauchery L."/>
            <person name="Guy J."/>
            <person name="Iotti M."/>
            <person name="Le Tacon F."/>
            <person name="Lindquist E.A."/>
            <person name="Lipzen A."/>
            <person name="Malagnac F."/>
            <person name="Mello A."/>
            <person name="Molinier V."/>
            <person name="Miyauchi S."/>
            <person name="Poulain J."/>
            <person name="Riccioni C."/>
            <person name="Rubini A."/>
            <person name="Sitrit Y."/>
            <person name="Splivallo R."/>
            <person name="Traeger S."/>
            <person name="Wang M."/>
            <person name="Zifcakova L."/>
            <person name="Wipf D."/>
            <person name="Zambonelli A."/>
            <person name="Paolocci F."/>
            <person name="Nowrousian M."/>
            <person name="Ottonello S."/>
            <person name="Baldrian P."/>
            <person name="Spatafora J.W."/>
            <person name="Henrissat B."/>
            <person name="Nagy L.G."/>
            <person name="Aury J.M."/>
            <person name="Wincker P."/>
            <person name="Grigoriev I.V."/>
            <person name="Bonfante P."/>
            <person name="Martin F.M."/>
        </authorList>
    </citation>
    <scope>NUCLEOTIDE SEQUENCE [LARGE SCALE GENOMIC DNA]</scope>
    <source>
        <strain evidence="1 2">120613-1</strain>
    </source>
</reference>
<proteinExistence type="predicted"/>
<evidence type="ECO:0000313" key="2">
    <source>
        <dbReference type="Proteomes" id="UP000276215"/>
    </source>
</evidence>
<accession>A0A3N4JKE2</accession>
<gene>
    <name evidence="1" type="ORF">L873DRAFT_1911921</name>
</gene>
<organism evidence="1 2">
    <name type="scientific">Choiromyces venosus 120613-1</name>
    <dbReference type="NCBI Taxonomy" id="1336337"/>
    <lineage>
        <taxon>Eukaryota</taxon>
        <taxon>Fungi</taxon>
        <taxon>Dikarya</taxon>
        <taxon>Ascomycota</taxon>
        <taxon>Pezizomycotina</taxon>
        <taxon>Pezizomycetes</taxon>
        <taxon>Pezizales</taxon>
        <taxon>Tuberaceae</taxon>
        <taxon>Choiromyces</taxon>
    </lineage>
</organism>
<evidence type="ECO:0000313" key="1">
    <source>
        <dbReference type="EMBL" id="RPA98729.1"/>
    </source>
</evidence>